<organism evidence="1 2">
    <name type="scientific">Rhabditophanes sp. KR3021</name>
    <dbReference type="NCBI Taxonomy" id="114890"/>
    <lineage>
        <taxon>Eukaryota</taxon>
        <taxon>Metazoa</taxon>
        <taxon>Ecdysozoa</taxon>
        <taxon>Nematoda</taxon>
        <taxon>Chromadorea</taxon>
        <taxon>Rhabditida</taxon>
        <taxon>Tylenchina</taxon>
        <taxon>Panagrolaimomorpha</taxon>
        <taxon>Strongyloidoidea</taxon>
        <taxon>Alloionematidae</taxon>
        <taxon>Rhabditophanes</taxon>
    </lineage>
</organism>
<dbReference type="WBParaSite" id="RSKR_0000016000.1">
    <property type="protein sequence ID" value="RSKR_0000016000.1"/>
    <property type="gene ID" value="RSKR_0000016000"/>
</dbReference>
<evidence type="ECO:0000313" key="1">
    <source>
        <dbReference type="Proteomes" id="UP000095286"/>
    </source>
</evidence>
<accession>A0AC35TG32</accession>
<evidence type="ECO:0000313" key="2">
    <source>
        <dbReference type="WBParaSite" id="RSKR_0000016000.1"/>
    </source>
</evidence>
<name>A0AC35TG32_9BILA</name>
<proteinExistence type="predicted"/>
<protein>
    <submittedName>
        <fullName evidence="2">Genome assembly, chromosome: II</fullName>
    </submittedName>
</protein>
<dbReference type="Proteomes" id="UP000095286">
    <property type="component" value="Unplaced"/>
</dbReference>
<reference evidence="2" key="1">
    <citation type="submission" date="2016-11" db="UniProtKB">
        <authorList>
            <consortium name="WormBaseParasite"/>
        </authorList>
    </citation>
    <scope>IDENTIFICATION</scope>
    <source>
        <strain evidence="2">KR3021</strain>
    </source>
</reference>
<sequence>MDCTGEFDFEQDQMCHDYFSEQSTSNECYTDDDSETENHNRFNLHNAYNCYEEARGGDDWGFEERTKPNDFSSVGDIIGYAKLVKAQRQEAMGQLDSLLSEIDSVFGGIRRGMNARKQKKSQF</sequence>